<protein>
    <submittedName>
        <fullName evidence="6">Thioredoxin</fullName>
    </submittedName>
</protein>
<dbReference type="InterPro" id="IPR017937">
    <property type="entry name" value="Thioredoxin_CS"/>
</dbReference>
<comment type="subcellular location">
    <subcellularLocation>
        <location evidence="1">Cell envelope</location>
    </subcellularLocation>
</comment>
<dbReference type="PROSITE" id="PS51352">
    <property type="entry name" value="THIOREDOXIN_2"/>
    <property type="match status" value="1"/>
</dbReference>
<dbReference type="RefSeq" id="WP_220807150.1">
    <property type="nucleotide sequence ID" value="NZ_BPMK01000003.1"/>
</dbReference>
<feature type="domain" description="Thioredoxin" evidence="5">
    <location>
        <begin position="34"/>
        <end position="173"/>
    </location>
</feature>
<evidence type="ECO:0000313" key="6">
    <source>
        <dbReference type="EMBL" id="GIZ50991.1"/>
    </source>
</evidence>
<dbReference type="Pfam" id="PF00578">
    <property type="entry name" value="AhpC-TSA"/>
    <property type="match status" value="1"/>
</dbReference>
<dbReference type="Gene3D" id="3.40.30.10">
    <property type="entry name" value="Glutaredoxin"/>
    <property type="match status" value="1"/>
</dbReference>
<evidence type="ECO:0000256" key="3">
    <source>
        <dbReference type="ARBA" id="ARBA00023157"/>
    </source>
</evidence>
<dbReference type="CDD" id="cd02966">
    <property type="entry name" value="TlpA_like_family"/>
    <property type="match status" value="1"/>
</dbReference>
<evidence type="ECO:0000256" key="4">
    <source>
        <dbReference type="ARBA" id="ARBA00023284"/>
    </source>
</evidence>
<sequence length="173" mass="18636">MKGKIAVFAAVALLFAGLGIWLGHRQTAPAPAESSAVQTLLTQTLNDASGQPQPLSQWKDRPLVVNFWATWCAPCVDEMPELSALQQEVGGRGIQILGIGIDSPSNIAEFGTKYKISYPLYAGGMSGTELSRRFGNQAGGLPYTVLIDRQGQVKKTYIGRLKMDELKTDLAAL</sequence>
<comment type="caution">
    <text evidence="6">The sequence shown here is derived from an EMBL/GenBank/DDBJ whole genome shotgun (WGS) entry which is preliminary data.</text>
</comment>
<dbReference type="PANTHER" id="PTHR42852">
    <property type="entry name" value="THIOL:DISULFIDE INTERCHANGE PROTEIN DSBE"/>
    <property type="match status" value="1"/>
</dbReference>
<dbReference type="Proteomes" id="UP000887222">
    <property type="component" value="Unassembled WGS sequence"/>
</dbReference>
<dbReference type="InterPro" id="IPR036249">
    <property type="entry name" value="Thioredoxin-like_sf"/>
</dbReference>
<gene>
    <name evidence="6" type="ORF">NCCP691_10050</name>
</gene>
<keyword evidence="3" id="KW-1015">Disulfide bond</keyword>
<dbReference type="PANTHER" id="PTHR42852:SF6">
    <property type="entry name" value="THIOL:DISULFIDE INTERCHANGE PROTEIN DSBE"/>
    <property type="match status" value="1"/>
</dbReference>
<dbReference type="InterPro" id="IPR050553">
    <property type="entry name" value="Thioredoxin_ResA/DsbE_sf"/>
</dbReference>
<dbReference type="InterPro" id="IPR000866">
    <property type="entry name" value="AhpC/TSA"/>
</dbReference>
<accession>A0ABQ4Q1S7</accession>
<organism evidence="6 7">
    <name type="scientific">Noviherbaspirillum aridicola</name>
    <dbReference type="NCBI Taxonomy" id="2849687"/>
    <lineage>
        <taxon>Bacteria</taxon>
        <taxon>Pseudomonadati</taxon>
        <taxon>Pseudomonadota</taxon>
        <taxon>Betaproteobacteria</taxon>
        <taxon>Burkholderiales</taxon>
        <taxon>Oxalobacteraceae</taxon>
        <taxon>Noviherbaspirillum</taxon>
    </lineage>
</organism>
<proteinExistence type="predicted"/>
<keyword evidence="2" id="KW-0201">Cytochrome c-type biogenesis</keyword>
<evidence type="ECO:0000259" key="5">
    <source>
        <dbReference type="PROSITE" id="PS51352"/>
    </source>
</evidence>
<evidence type="ECO:0000313" key="7">
    <source>
        <dbReference type="Proteomes" id="UP000887222"/>
    </source>
</evidence>
<dbReference type="SUPFAM" id="SSF52833">
    <property type="entry name" value="Thioredoxin-like"/>
    <property type="match status" value="1"/>
</dbReference>
<evidence type="ECO:0000256" key="1">
    <source>
        <dbReference type="ARBA" id="ARBA00004196"/>
    </source>
</evidence>
<reference evidence="6 7" key="1">
    <citation type="journal article" date="2022" name="Int. J. Syst. Evol. Microbiol.">
        <title>Noviherbaspirillum aridicola sp. nov., isolated from an arid soil in Pakistan.</title>
        <authorList>
            <person name="Khan I.U."/>
            <person name="Saqib M."/>
            <person name="Amin A."/>
            <person name="Hussain F."/>
            <person name="Li L."/>
            <person name="Liu Y.H."/>
            <person name="Fang B.Z."/>
            <person name="Ahmed I."/>
            <person name="Li W.J."/>
        </authorList>
    </citation>
    <scope>NUCLEOTIDE SEQUENCE [LARGE SCALE GENOMIC DNA]</scope>
    <source>
        <strain evidence="6 7">NCCP-691</strain>
    </source>
</reference>
<name>A0ABQ4Q1S7_9BURK</name>
<keyword evidence="4" id="KW-0676">Redox-active center</keyword>
<dbReference type="EMBL" id="BPMK01000003">
    <property type="protein sequence ID" value="GIZ50991.1"/>
    <property type="molecule type" value="Genomic_DNA"/>
</dbReference>
<dbReference type="InterPro" id="IPR013766">
    <property type="entry name" value="Thioredoxin_domain"/>
</dbReference>
<keyword evidence="7" id="KW-1185">Reference proteome</keyword>
<evidence type="ECO:0000256" key="2">
    <source>
        <dbReference type="ARBA" id="ARBA00022748"/>
    </source>
</evidence>
<dbReference type="PROSITE" id="PS00194">
    <property type="entry name" value="THIOREDOXIN_1"/>
    <property type="match status" value="1"/>
</dbReference>